<dbReference type="InterPro" id="IPR003593">
    <property type="entry name" value="AAA+_ATPase"/>
</dbReference>
<proteinExistence type="inferred from homology"/>
<dbReference type="AlphaFoldDB" id="A0A0B0IAV7"/>
<organism evidence="6 7">
    <name type="scientific">Halalkalibacter okhensis</name>
    <dbReference type="NCBI Taxonomy" id="333138"/>
    <lineage>
        <taxon>Bacteria</taxon>
        <taxon>Bacillati</taxon>
        <taxon>Bacillota</taxon>
        <taxon>Bacilli</taxon>
        <taxon>Bacillales</taxon>
        <taxon>Bacillaceae</taxon>
        <taxon>Halalkalibacter</taxon>
    </lineage>
</organism>
<dbReference type="InterPro" id="IPR003439">
    <property type="entry name" value="ABC_transporter-like_ATP-bd"/>
</dbReference>
<dbReference type="RefSeq" id="WP_034633854.1">
    <property type="nucleotide sequence ID" value="NZ_JRJU01000057.1"/>
</dbReference>
<dbReference type="PANTHER" id="PTHR42711:SF5">
    <property type="entry name" value="ABC TRANSPORTER ATP-BINDING PROTEIN NATA"/>
    <property type="match status" value="1"/>
</dbReference>
<dbReference type="Pfam" id="PF00005">
    <property type="entry name" value="ABC_tran"/>
    <property type="match status" value="1"/>
</dbReference>
<dbReference type="SUPFAM" id="SSF52540">
    <property type="entry name" value="P-loop containing nucleoside triphosphate hydrolases"/>
    <property type="match status" value="1"/>
</dbReference>
<keyword evidence="4" id="KW-0067">ATP-binding</keyword>
<gene>
    <name evidence="6" type="ORF">LQ50_24110</name>
</gene>
<keyword evidence="3" id="KW-0547">Nucleotide-binding</keyword>
<reference evidence="6 7" key="1">
    <citation type="submission" date="2014-09" db="EMBL/GenBank/DDBJ databases">
        <title>Genome sequencing and annotation of Bacillus Okhensis strain Kh10-101T.</title>
        <authorList>
            <person name="Prakash J.S."/>
        </authorList>
    </citation>
    <scope>NUCLEOTIDE SEQUENCE [LARGE SCALE GENOMIC DNA]</scope>
    <source>
        <strain evidence="7">Kh10-101T</strain>
    </source>
</reference>
<dbReference type="PROSITE" id="PS00211">
    <property type="entry name" value="ABC_TRANSPORTER_1"/>
    <property type="match status" value="1"/>
</dbReference>
<evidence type="ECO:0000259" key="5">
    <source>
        <dbReference type="PROSITE" id="PS50893"/>
    </source>
</evidence>
<dbReference type="OrthoDB" id="9804819at2"/>
<evidence type="ECO:0000256" key="3">
    <source>
        <dbReference type="ARBA" id="ARBA00022741"/>
    </source>
</evidence>
<dbReference type="InterPro" id="IPR050763">
    <property type="entry name" value="ABC_transporter_ATP-binding"/>
</dbReference>
<evidence type="ECO:0000313" key="6">
    <source>
        <dbReference type="EMBL" id="KHF37992.1"/>
    </source>
</evidence>
<dbReference type="PROSITE" id="PS50893">
    <property type="entry name" value="ABC_TRANSPORTER_2"/>
    <property type="match status" value="1"/>
</dbReference>
<dbReference type="PANTHER" id="PTHR42711">
    <property type="entry name" value="ABC TRANSPORTER ATP-BINDING PROTEIN"/>
    <property type="match status" value="1"/>
</dbReference>
<dbReference type="Proteomes" id="UP000030832">
    <property type="component" value="Unassembled WGS sequence"/>
</dbReference>
<dbReference type="InterPro" id="IPR027417">
    <property type="entry name" value="P-loop_NTPase"/>
</dbReference>
<name>A0A0B0IAV7_9BACI</name>
<evidence type="ECO:0000256" key="4">
    <source>
        <dbReference type="ARBA" id="ARBA00022840"/>
    </source>
</evidence>
<dbReference type="EMBL" id="JRJU01000057">
    <property type="protein sequence ID" value="KHF37992.1"/>
    <property type="molecule type" value="Genomic_DNA"/>
</dbReference>
<comment type="similarity">
    <text evidence="1">Belongs to the ABC transporter superfamily.</text>
</comment>
<dbReference type="GO" id="GO:0005524">
    <property type="term" value="F:ATP binding"/>
    <property type="evidence" value="ECO:0007669"/>
    <property type="project" value="UniProtKB-KW"/>
</dbReference>
<keyword evidence="7" id="KW-1185">Reference proteome</keyword>
<evidence type="ECO:0000313" key="7">
    <source>
        <dbReference type="Proteomes" id="UP000030832"/>
    </source>
</evidence>
<evidence type="ECO:0000256" key="1">
    <source>
        <dbReference type="ARBA" id="ARBA00005417"/>
    </source>
</evidence>
<keyword evidence="2" id="KW-0813">Transport</keyword>
<comment type="caution">
    <text evidence="6">The sequence shown here is derived from an EMBL/GenBank/DDBJ whole genome shotgun (WGS) entry which is preliminary data.</text>
</comment>
<dbReference type="GO" id="GO:0016887">
    <property type="term" value="F:ATP hydrolysis activity"/>
    <property type="evidence" value="ECO:0007669"/>
    <property type="project" value="InterPro"/>
</dbReference>
<dbReference type="STRING" id="333138.LQ50_24110"/>
<dbReference type="InterPro" id="IPR017871">
    <property type="entry name" value="ABC_transporter-like_CS"/>
</dbReference>
<dbReference type="eggNOG" id="COG1131">
    <property type="taxonomic scope" value="Bacteria"/>
</dbReference>
<feature type="domain" description="ABC transporter" evidence="5">
    <location>
        <begin position="3"/>
        <end position="228"/>
    </location>
</feature>
<protein>
    <submittedName>
        <fullName evidence="6">ABC transporter</fullName>
    </submittedName>
</protein>
<dbReference type="SMART" id="SM00382">
    <property type="entry name" value="AAA"/>
    <property type="match status" value="1"/>
</dbReference>
<evidence type="ECO:0000256" key="2">
    <source>
        <dbReference type="ARBA" id="ARBA00022448"/>
    </source>
</evidence>
<dbReference type="Gene3D" id="3.40.50.300">
    <property type="entry name" value="P-loop containing nucleotide triphosphate hydrolases"/>
    <property type="match status" value="1"/>
</dbReference>
<accession>A0A0B0IAV7</accession>
<sequence length="238" mass="26602">MILSVKNLSVTYGTKKAVDNISFSIRPGEVIGLLGANGAGKSSRIAAVLGIETSNYEELIMLGKSPIIHRKEVFQEVGVQFQETNFQDKLTVREACEQWESLYKQTADVPLLLETFGLVRKESQLVKSLSGGERQRLAVLLALISNPKLVFLDELTTGLDTRARRMLWRQLLIMKENGLAIVLTSHYMDEVEALCNEILILKEGKTVFHGTIQEAIRTSGKATLEDAYLNFADEEDWV</sequence>